<dbReference type="EC" id="4.1.2.40" evidence="6"/>
<dbReference type="Proteomes" id="UP000001039">
    <property type="component" value="Chromosome"/>
</dbReference>
<evidence type="ECO:0000313" key="7">
    <source>
        <dbReference type="EMBL" id="ACI61845.1"/>
    </source>
</evidence>
<proteinExistence type="inferred from homology"/>
<dbReference type="GO" id="GO:1902777">
    <property type="term" value="P:6-sulfoquinovose(1-) catabolic process"/>
    <property type="evidence" value="ECO:0007669"/>
    <property type="project" value="TreeGrafter"/>
</dbReference>
<name>A0A0H3C0F2_STRPZ</name>
<keyword evidence="5 6" id="KW-0456">Lyase</keyword>
<dbReference type="GO" id="GO:0061595">
    <property type="term" value="F:6-deoxy-6-sulfofructose-1-phosphate aldolase activity"/>
    <property type="evidence" value="ECO:0007669"/>
    <property type="project" value="TreeGrafter"/>
</dbReference>
<dbReference type="EMBL" id="CP000829">
    <property type="protein sequence ID" value="ACI61845.1"/>
    <property type="molecule type" value="Genomic_DNA"/>
</dbReference>
<evidence type="ECO:0000256" key="6">
    <source>
        <dbReference type="HAMAP-Rule" id="MF_00734"/>
    </source>
</evidence>
<sequence>MTITLTENKRKSMEKLSVDGVISALAFDQRGALKRMMAQHQTKEPTVEQIEELKSLVSEELTPFASSILLDPEYGLPASRVRSEEAGLLLAYEKTGYDATTTSRLPDCLDVWSAKRIKEAGAEAVKFLLYYDIDGDQDVNEQKKAYIERIGSECRAEDIPFYLEILTYDEKISDNASPEFAKVKAHKVNEAMKVFSEERFGVDVLKVEVPVNMKFVEGFADGEVLFTKEEAAQAFRDQEASTDLPYIYLSAGVSAKLFQDTLVFAAESGAKFNGVLCGRATWAGSVKVYIEEGPEAAREWLRTEGFKNIDELNKVLDKTASPWTEKM</sequence>
<dbReference type="GO" id="GO:2001059">
    <property type="term" value="P:D-tagatose 6-phosphate catabolic process"/>
    <property type="evidence" value="ECO:0007669"/>
    <property type="project" value="UniProtKB-UniRule"/>
</dbReference>
<dbReference type="NCBIfam" id="TIGR01232">
    <property type="entry name" value="lacD"/>
    <property type="match status" value="1"/>
</dbReference>
<dbReference type="Gene3D" id="3.20.20.70">
    <property type="entry name" value="Aldolase class I"/>
    <property type="match status" value="1"/>
</dbReference>
<accession>A0A0H3C0F2</accession>
<reference evidence="7 8" key="1">
    <citation type="journal article" date="2008" name="J. Bacteriol.">
        <title>Genome sequence of a nephritogenic and highly transformable M49 strain of Streptococcus pyogenes.</title>
        <authorList>
            <person name="McShan W.M."/>
            <person name="Ferretti J.J."/>
            <person name="Karasawa T."/>
            <person name="Suvorov A.N."/>
            <person name="Lin S."/>
            <person name="Qin B."/>
            <person name="Jia H."/>
            <person name="Kenton S."/>
            <person name="Najar F."/>
            <person name="Wu H."/>
            <person name="Scott J."/>
            <person name="Roe B.A."/>
            <person name="Savic D.J."/>
        </authorList>
    </citation>
    <scope>NUCLEOTIDE SEQUENCE [LARGE SCALE GENOMIC DNA]</scope>
    <source>
        <strain evidence="7 8">NZ131</strain>
    </source>
</reference>
<dbReference type="HAMAP" id="MF_00734">
    <property type="entry name" value="LacD"/>
    <property type="match status" value="1"/>
</dbReference>
<dbReference type="InterPro" id="IPR002915">
    <property type="entry name" value="DeoC/FbaB/LacD_aldolase"/>
</dbReference>
<gene>
    <name evidence="7" type="primary">lacD2</name>
    <name evidence="6" type="synonym">lacD</name>
    <name evidence="7" type="ordered locus">Spy49_1587c</name>
</gene>
<dbReference type="GO" id="GO:0009025">
    <property type="term" value="F:tagatose-bisphosphate aldolase activity"/>
    <property type="evidence" value="ECO:0007669"/>
    <property type="project" value="UniProtKB-UniRule"/>
</dbReference>
<dbReference type="InterPro" id="IPR005927">
    <property type="entry name" value="Tag_1.6-dipho_adolase"/>
</dbReference>
<dbReference type="KEGG" id="soz:Spy49_1587c"/>
<dbReference type="AlphaFoldDB" id="A0A0H3C0F2"/>
<dbReference type="FunFam" id="3.20.20.70:FF:000137">
    <property type="entry name" value="Tagatose 1,6-diphosphate aldolase 2"/>
    <property type="match status" value="1"/>
</dbReference>
<dbReference type="NCBIfam" id="NF009498">
    <property type="entry name" value="PRK12858.1"/>
    <property type="match status" value="1"/>
</dbReference>
<evidence type="ECO:0000256" key="5">
    <source>
        <dbReference type="ARBA" id="ARBA00023239"/>
    </source>
</evidence>
<evidence type="ECO:0000256" key="3">
    <source>
        <dbReference type="ARBA" id="ARBA00008679"/>
    </source>
</evidence>
<dbReference type="SMART" id="SM01133">
    <property type="entry name" value="DeoC"/>
    <property type="match status" value="1"/>
</dbReference>
<evidence type="ECO:0000256" key="2">
    <source>
        <dbReference type="ARBA" id="ARBA00005191"/>
    </source>
</evidence>
<dbReference type="HOGENOM" id="CLU_058971_0_1_9"/>
<dbReference type="InterPro" id="IPR050552">
    <property type="entry name" value="LacD_aldolase"/>
</dbReference>
<dbReference type="SUPFAM" id="SSF51569">
    <property type="entry name" value="Aldolase"/>
    <property type="match status" value="1"/>
</dbReference>
<dbReference type="Pfam" id="PF01791">
    <property type="entry name" value="DeoC"/>
    <property type="match status" value="1"/>
</dbReference>
<dbReference type="InterPro" id="IPR013785">
    <property type="entry name" value="Aldolase_TIM"/>
</dbReference>
<dbReference type="NCBIfam" id="NF003180">
    <property type="entry name" value="PRK04161.1"/>
    <property type="match status" value="1"/>
</dbReference>
<dbReference type="GO" id="GO:0019512">
    <property type="term" value="P:lactose catabolic process via tagatose-6-phosphate"/>
    <property type="evidence" value="ECO:0007669"/>
    <property type="project" value="UniProtKB-UniRule"/>
</dbReference>
<comment type="similarity">
    <text evidence="3 6">Belongs to the aldolase LacD family.</text>
</comment>
<dbReference type="UniPathway" id="UPA00704">
    <property type="reaction ID" value="UER00716"/>
</dbReference>
<dbReference type="NCBIfam" id="NF009065">
    <property type="entry name" value="PRK12399.1"/>
    <property type="match status" value="1"/>
</dbReference>
<evidence type="ECO:0000256" key="4">
    <source>
        <dbReference type="ARBA" id="ARBA00022736"/>
    </source>
</evidence>
<comment type="catalytic activity">
    <reaction evidence="1 6">
        <text>D-tagatofuranose 1,6-bisphosphate = D-glyceraldehyde 3-phosphate + dihydroxyacetone phosphate</text>
        <dbReference type="Rhea" id="RHEA:22948"/>
        <dbReference type="ChEBI" id="CHEBI:57642"/>
        <dbReference type="ChEBI" id="CHEBI:58694"/>
        <dbReference type="ChEBI" id="CHEBI:59776"/>
        <dbReference type="EC" id="4.1.2.40"/>
    </reaction>
</comment>
<dbReference type="GO" id="GO:0009024">
    <property type="term" value="F:tagatose-6-phosphate kinase activity"/>
    <property type="evidence" value="ECO:0007669"/>
    <property type="project" value="InterPro"/>
</dbReference>
<dbReference type="PANTHER" id="PTHR39340:SF1">
    <property type="entry name" value="SULFOFRUCTOSEPHOSPHATE ALDOLASE"/>
    <property type="match status" value="1"/>
</dbReference>
<organism evidence="7 8">
    <name type="scientific">Streptococcus pyogenes serotype M49 (strain NZ131)</name>
    <dbReference type="NCBI Taxonomy" id="471876"/>
    <lineage>
        <taxon>Bacteria</taxon>
        <taxon>Bacillati</taxon>
        <taxon>Bacillota</taxon>
        <taxon>Bacilli</taxon>
        <taxon>Lactobacillales</taxon>
        <taxon>Streptococcaceae</taxon>
        <taxon>Streptococcus</taxon>
    </lineage>
</organism>
<comment type="pathway">
    <text evidence="2 6">Carbohydrate metabolism; D-tagatose 6-phosphate degradation; D-glyceraldehyde 3-phosphate and glycerone phosphate from D-tagatose 6-phosphate: step 2/2.</text>
</comment>
<protein>
    <recommendedName>
        <fullName evidence="6">Tagatose 1,6-diphosphate aldolase</fullName>
        <ecNumber evidence="6">4.1.2.40</ecNumber>
    </recommendedName>
    <alternativeName>
        <fullName evidence="6">D-tagatose-1,6-bisphosphate aldolase</fullName>
    </alternativeName>
    <alternativeName>
        <fullName evidence="6">Tagatose-bisphosphate aldolase</fullName>
    </alternativeName>
</protein>
<keyword evidence="4 6" id="KW-0423">Lactose metabolism</keyword>
<evidence type="ECO:0000313" key="8">
    <source>
        <dbReference type="Proteomes" id="UP000001039"/>
    </source>
</evidence>
<dbReference type="PANTHER" id="PTHR39340">
    <property type="entry name" value="SULFOFRUCTOSEPHOSPHATE ALDOLASE"/>
    <property type="match status" value="1"/>
</dbReference>
<evidence type="ECO:0000256" key="1">
    <source>
        <dbReference type="ARBA" id="ARBA00000567"/>
    </source>
</evidence>